<keyword evidence="1" id="KW-0645">Protease</keyword>
<protein>
    <submittedName>
        <fullName evidence="1">Protease</fullName>
    </submittedName>
</protein>
<dbReference type="InterPro" id="IPR012106">
    <property type="entry name" value="Phage_Mu_Gp1"/>
</dbReference>
<accession>A0AB33FTY3</accession>
<dbReference type="GO" id="GO:0006508">
    <property type="term" value="P:proteolysis"/>
    <property type="evidence" value="ECO:0007669"/>
    <property type="project" value="UniProtKB-KW"/>
</dbReference>
<gene>
    <name evidence="1" type="ORF">DKC05_24945</name>
</gene>
<sequence>MKTQNACSIAYAVLNSAMFAPIGGDGWCQLMPAGRVKARDGRPEKPAEGWLIDKSTCERLVSRLVALNQPIKVDYNHQTLYKGEAAPAAGYIHASPDNFAWRDGDKPGIYVRPDWNPPAVRSLEDKEYAWLSPVMGYDTVTGEPVELRMVALTGDPGLTGMESVVALSADDLFNALQPSEFPMNEKLRQLLAKLGITVPENAQLTDEQATAALSAVIELQTKAGSADSLQTQVTALSAEVETAKTGAVDLTKYVPRDTYDALRTDFVALSANHSTATLAQVLDDAEKDGRIFKSERSYFEQVGGQIGVAALSAQLQGKQPIAALATMQTQTVDTPATKVAALSAEDIQTCRLLGMTEDEFRKAKEEDAK</sequence>
<keyword evidence="1" id="KW-0378">Hydrolase</keyword>
<dbReference type="PIRSF" id="PIRSF016624">
    <property type="entry name" value="Mu_prophg_I"/>
    <property type="match status" value="1"/>
</dbReference>
<organism evidence="1 2">
    <name type="scientific">Serratia marcescens</name>
    <dbReference type="NCBI Taxonomy" id="615"/>
    <lineage>
        <taxon>Bacteria</taxon>
        <taxon>Pseudomonadati</taxon>
        <taxon>Pseudomonadota</taxon>
        <taxon>Gammaproteobacteria</taxon>
        <taxon>Enterobacterales</taxon>
        <taxon>Yersiniaceae</taxon>
        <taxon>Serratia</taxon>
    </lineage>
</organism>
<dbReference type="EMBL" id="CP029449">
    <property type="protein sequence ID" value="AWL70664.1"/>
    <property type="molecule type" value="Genomic_DNA"/>
</dbReference>
<evidence type="ECO:0000313" key="2">
    <source>
        <dbReference type="Proteomes" id="UP000245399"/>
    </source>
</evidence>
<dbReference type="Proteomes" id="UP000245399">
    <property type="component" value="Chromosome"/>
</dbReference>
<dbReference type="GO" id="GO:0008233">
    <property type="term" value="F:peptidase activity"/>
    <property type="evidence" value="ECO:0007669"/>
    <property type="project" value="UniProtKB-KW"/>
</dbReference>
<evidence type="ECO:0000313" key="1">
    <source>
        <dbReference type="EMBL" id="AWL70664.1"/>
    </source>
</evidence>
<dbReference type="Pfam" id="PF10123">
    <property type="entry name" value="Mu-like_Pro"/>
    <property type="match status" value="1"/>
</dbReference>
<proteinExistence type="predicted"/>
<dbReference type="AlphaFoldDB" id="A0AB33FTY3"/>
<name>A0AB33FTY3_SERMA</name>
<dbReference type="RefSeq" id="WP_047730393.1">
    <property type="nucleotide sequence ID" value="NZ_CADDTT010000054.1"/>
</dbReference>
<reference evidence="1 2" key="1">
    <citation type="submission" date="2018-05" db="EMBL/GenBank/DDBJ databases">
        <title>Klebsiella quasipneumonaiae provides a window into carbapenemase gene transfer, plasmid rearrangements and nosocomial acquisition from the hospital environment.</title>
        <authorList>
            <person name="Mathers A.J."/>
            <person name="Vegesana K."/>
            <person name="Stoesser N."/>
            <person name="Crook D."/>
            <person name="Vaughan A."/>
            <person name="Barry K."/>
            <person name="Parikh H."/>
            <person name="Sebra R."/>
            <person name="Kotay S."/>
            <person name="Walker A.S."/>
            <person name="Sheppard A.E."/>
        </authorList>
    </citation>
    <scope>NUCLEOTIDE SEQUENCE [LARGE SCALE GENOMIC DNA]</scope>
    <source>
        <strain evidence="1 2">CAV1761</strain>
    </source>
</reference>